<protein>
    <submittedName>
        <fullName evidence="1">Uncharacterized protein</fullName>
    </submittedName>
</protein>
<dbReference type="OrthoDB" id="10637298at2759"/>
<dbReference type="VEuPathDB" id="FungiDB:I302_05909"/>
<dbReference type="AlphaFoldDB" id="A0A1B9G0B0"/>
<dbReference type="EMBL" id="CP144545">
    <property type="protein sequence ID" value="WVW84791.1"/>
    <property type="molecule type" value="Genomic_DNA"/>
</dbReference>
<evidence type="ECO:0000313" key="2">
    <source>
        <dbReference type="EMBL" id="WVW84791.1"/>
    </source>
</evidence>
<organism evidence="1">
    <name type="scientific">Kwoniella bestiolae CBS 10118</name>
    <dbReference type="NCBI Taxonomy" id="1296100"/>
    <lineage>
        <taxon>Eukaryota</taxon>
        <taxon>Fungi</taxon>
        <taxon>Dikarya</taxon>
        <taxon>Basidiomycota</taxon>
        <taxon>Agaricomycotina</taxon>
        <taxon>Tremellomycetes</taxon>
        <taxon>Tremellales</taxon>
        <taxon>Cryptococcaceae</taxon>
        <taxon>Kwoniella</taxon>
    </lineage>
</organism>
<proteinExistence type="predicted"/>
<dbReference type="Proteomes" id="UP000092730">
    <property type="component" value="Chromosome 5"/>
</dbReference>
<sequence>MTEGPPYPVGLPDSPDFPGVDFVVQTSHPPSTLATRVQSNAIVSYREQTSTLPFLFNVINGPGCYFTSFRSQSGAKVAISRQELSRAWVIGLNAMRFYGRLLYHLTQEWEQPIMHKYSPTALRIKRAAQEWTGCFKEIDWAMGILKQCENTHSIPSTWITPASYDITDLTLTSPSPIKNQELQPLNDVFIYAALHLLKLDRQGYNAECLALAESVDFKLDQMQHCYIPDIGLNLPPDLKDSENG</sequence>
<reference evidence="1" key="1">
    <citation type="submission" date="2013-07" db="EMBL/GenBank/DDBJ databases">
        <title>The Genome Sequence of Cryptococcus bestiolae CBS10118.</title>
        <authorList>
            <consortium name="The Broad Institute Genome Sequencing Platform"/>
            <person name="Cuomo C."/>
            <person name="Litvintseva A."/>
            <person name="Chen Y."/>
            <person name="Heitman J."/>
            <person name="Sun S."/>
            <person name="Springer D."/>
            <person name="Dromer F."/>
            <person name="Young S.K."/>
            <person name="Zeng Q."/>
            <person name="Gargeya S."/>
            <person name="Fitzgerald M."/>
            <person name="Abouelleil A."/>
            <person name="Alvarado L."/>
            <person name="Berlin A.M."/>
            <person name="Chapman S.B."/>
            <person name="Dewar J."/>
            <person name="Goldberg J."/>
            <person name="Griggs A."/>
            <person name="Gujja S."/>
            <person name="Hansen M."/>
            <person name="Howarth C."/>
            <person name="Imamovic A."/>
            <person name="Larimer J."/>
            <person name="McCowan C."/>
            <person name="Murphy C."/>
            <person name="Pearson M."/>
            <person name="Priest M."/>
            <person name="Roberts A."/>
            <person name="Saif S."/>
            <person name="Shea T."/>
            <person name="Sykes S."/>
            <person name="Wortman J."/>
            <person name="Nusbaum C."/>
            <person name="Birren B."/>
        </authorList>
    </citation>
    <scope>NUCLEOTIDE SEQUENCE [LARGE SCALE GENOMIC DNA]</scope>
    <source>
        <strain evidence="1">CBS 10118</strain>
    </source>
</reference>
<name>A0A1B9G0B0_9TREE</name>
<reference evidence="1" key="3">
    <citation type="submission" date="2014-01" db="EMBL/GenBank/DDBJ databases">
        <title>Evolution of pathogenesis and genome organization in the Tremellales.</title>
        <authorList>
            <person name="Cuomo C."/>
            <person name="Litvintseva A."/>
            <person name="Heitman J."/>
            <person name="Chen Y."/>
            <person name="Sun S."/>
            <person name="Springer D."/>
            <person name="Dromer F."/>
            <person name="Young S."/>
            <person name="Zeng Q."/>
            <person name="Chapman S."/>
            <person name="Gujja S."/>
            <person name="Saif S."/>
            <person name="Birren B."/>
        </authorList>
    </citation>
    <scope>NUCLEOTIDE SEQUENCE</scope>
    <source>
        <strain evidence="1">CBS 10118</strain>
    </source>
</reference>
<keyword evidence="3" id="KW-1185">Reference proteome</keyword>
<evidence type="ECO:0000313" key="3">
    <source>
        <dbReference type="Proteomes" id="UP000092730"/>
    </source>
</evidence>
<accession>A0A1B9G0B0</accession>
<evidence type="ECO:0000313" key="1">
    <source>
        <dbReference type="EMBL" id="OCF24449.1"/>
    </source>
</evidence>
<dbReference type="EMBL" id="KI894022">
    <property type="protein sequence ID" value="OCF24449.1"/>
    <property type="molecule type" value="Genomic_DNA"/>
</dbReference>
<gene>
    <name evidence="1" type="ORF">I302_05909</name>
    <name evidence="2" type="ORF">I302_106826</name>
</gene>
<dbReference type="GeneID" id="30210308"/>
<reference evidence="2" key="2">
    <citation type="submission" date="2013-07" db="EMBL/GenBank/DDBJ databases">
        <authorList>
            <consortium name="The Broad Institute Genome Sequencing Platform"/>
            <person name="Cuomo C."/>
            <person name="Litvintseva A."/>
            <person name="Chen Y."/>
            <person name="Heitman J."/>
            <person name="Sun S."/>
            <person name="Springer D."/>
            <person name="Dromer F."/>
            <person name="Young S.K."/>
            <person name="Zeng Q."/>
            <person name="Gargeya S."/>
            <person name="Fitzgerald M."/>
            <person name="Abouelleil A."/>
            <person name="Alvarado L."/>
            <person name="Berlin A.M."/>
            <person name="Chapman S.B."/>
            <person name="Dewar J."/>
            <person name="Goldberg J."/>
            <person name="Griggs A."/>
            <person name="Gujja S."/>
            <person name="Hansen M."/>
            <person name="Howarth C."/>
            <person name="Imamovic A."/>
            <person name="Larimer J."/>
            <person name="McCowan C."/>
            <person name="Murphy C."/>
            <person name="Pearson M."/>
            <person name="Priest M."/>
            <person name="Roberts A."/>
            <person name="Saif S."/>
            <person name="Shea T."/>
            <person name="Sykes S."/>
            <person name="Wortman J."/>
            <person name="Nusbaum C."/>
            <person name="Birren B."/>
        </authorList>
    </citation>
    <scope>NUCLEOTIDE SEQUENCE</scope>
    <source>
        <strain evidence="2">CBS 10118</strain>
    </source>
</reference>
<dbReference type="KEGG" id="kbi:30210308"/>
<dbReference type="RefSeq" id="XP_019045519.1">
    <property type="nucleotide sequence ID" value="XM_019192522.1"/>
</dbReference>
<reference evidence="2" key="4">
    <citation type="submission" date="2024-02" db="EMBL/GenBank/DDBJ databases">
        <title>Comparative genomics of Cryptococcus and Kwoniella reveals pathogenesis evolution and contrasting modes of karyotype evolution via chromosome fusion or intercentromeric recombination.</title>
        <authorList>
            <person name="Coelho M.A."/>
            <person name="David-Palma M."/>
            <person name="Shea T."/>
            <person name="Bowers K."/>
            <person name="McGinley-Smith S."/>
            <person name="Mohammad A.W."/>
            <person name="Gnirke A."/>
            <person name="Yurkov A.M."/>
            <person name="Nowrousian M."/>
            <person name="Sun S."/>
            <person name="Cuomo C.A."/>
            <person name="Heitman J."/>
        </authorList>
    </citation>
    <scope>NUCLEOTIDE SEQUENCE</scope>
    <source>
        <strain evidence="2">CBS 10118</strain>
    </source>
</reference>